<dbReference type="EMBL" id="CAKOAT010819597">
    <property type="protein sequence ID" value="CAH8389052.1"/>
    <property type="molecule type" value="Genomic_DNA"/>
</dbReference>
<feature type="region of interest" description="Disordered" evidence="2">
    <location>
        <begin position="1"/>
        <end position="20"/>
    </location>
</feature>
<organism evidence="3 4">
    <name type="scientific">Eruca vesicaria subsp. sativa</name>
    <name type="common">Garden rocket</name>
    <name type="synonym">Eruca sativa</name>
    <dbReference type="NCBI Taxonomy" id="29727"/>
    <lineage>
        <taxon>Eukaryota</taxon>
        <taxon>Viridiplantae</taxon>
        <taxon>Streptophyta</taxon>
        <taxon>Embryophyta</taxon>
        <taxon>Tracheophyta</taxon>
        <taxon>Spermatophyta</taxon>
        <taxon>Magnoliopsida</taxon>
        <taxon>eudicotyledons</taxon>
        <taxon>Gunneridae</taxon>
        <taxon>Pentapetalae</taxon>
        <taxon>rosids</taxon>
        <taxon>malvids</taxon>
        <taxon>Brassicales</taxon>
        <taxon>Brassicaceae</taxon>
        <taxon>Brassiceae</taxon>
        <taxon>Eruca</taxon>
    </lineage>
</organism>
<gene>
    <name evidence="3" type="ORF">ERUC_LOCUS41535</name>
</gene>
<keyword evidence="1" id="KW-0539">Nucleus</keyword>
<dbReference type="Proteomes" id="UP001642260">
    <property type="component" value="Unassembled WGS sequence"/>
</dbReference>
<name>A0ABC8LZR7_ERUVS</name>
<accession>A0ABC8LZR7</accession>
<dbReference type="Gene3D" id="1.10.246.20">
    <property type="entry name" value="Coactivator CBP, KIX domain"/>
    <property type="match status" value="1"/>
</dbReference>
<keyword evidence="4" id="KW-1185">Reference proteome</keyword>
<proteinExistence type="predicted"/>
<evidence type="ECO:0000313" key="4">
    <source>
        <dbReference type="Proteomes" id="UP001642260"/>
    </source>
</evidence>
<evidence type="ECO:0000256" key="2">
    <source>
        <dbReference type="SAM" id="MobiDB-lite"/>
    </source>
</evidence>
<protein>
    <submittedName>
        <fullName evidence="3">Uncharacterized protein</fullName>
    </submittedName>
</protein>
<reference evidence="3 4" key="1">
    <citation type="submission" date="2022-03" db="EMBL/GenBank/DDBJ databases">
        <authorList>
            <person name="Macdonald S."/>
            <person name="Ahmed S."/>
            <person name="Newling K."/>
        </authorList>
    </citation>
    <scope>NUCLEOTIDE SEQUENCE [LARGE SCALE GENOMIC DNA]</scope>
</reference>
<comment type="caution">
    <text evidence="3">The sequence shown here is derived from an EMBL/GenBank/DDBJ whole genome shotgun (WGS) entry which is preliminary data.</text>
</comment>
<evidence type="ECO:0000256" key="1">
    <source>
        <dbReference type="ARBA" id="ARBA00023242"/>
    </source>
</evidence>
<sequence>MSSRSSERGTVTQNNENSQMQNLVAASARGGGGEEPSRSIVGPMDNDILKLRRYMQNLVFNILEQRQPPLADAATKAKYIDVARRLEEELFKMAMSKEDYLNRSTLESRIASLIKKPHNQLHTNSCMVGTMVPTTGLSHAEGTSSSMVTSSAYDSVRLEPSCHTVVPMDHDVLELREYMRTLVFSELHKRQPCPADDASKAKYLDIARRLEEGIFQMANTREDYLNPSTLASRLTTLIRGIQLNNQQNAYSSPPGTMTTLAHGVSPETTMVGEKVPECEDELEIEIAENLKSMSLYS</sequence>
<evidence type="ECO:0000313" key="3">
    <source>
        <dbReference type="EMBL" id="CAH8389052.1"/>
    </source>
</evidence>
<dbReference type="InterPro" id="IPR036529">
    <property type="entry name" value="KIX_dom_sf"/>
</dbReference>
<dbReference type="AlphaFoldDB" id="A0ABC8LZR7"/>